<keyword evidence="3" id="KW-1185">Reference proteome</keyword>
<proteinExistence type="predicted"/>
<feature type="non-terminal residue" evidence="2">
    <location>
        <position position="1"/>
    </location>
</feature>
<dbReference type="Proteomes" id="UP000076858">
    <property type="component" value="Unassembled WGS sequence"/>
</dbReference>
<feature type="compositionally biased region" description="Basic and acidic residues" evidence="1">
    <location>
        <begin position="67"/>
        <end position="89"/>
    </location>
</feature>
<dbReference type="AlphaFoldDB" id="A0A164G5W9"/>
<organism evidence="2 3">
    <name type="scientific">Daphnia magna</name>
    <dbReference type="NCBI Taxonomy" id="35525"/>
    <lineage>
        <taxon>Eukaryota</taxon>
        <taxon>Metazoa</taxon>
        <taxon>Ecdysozoa</taxon>
        <taxon>Arthropoda</taxon>
        <taxon>Crustacea</taxon>
        <taxon>Branchiopoda</taxon>
        <taxon>Diplostraca</taxon>
        <taxon>Cladocera</taxon>
        <taxon>Anomopoda</taxon>
        <taxon>Daphniidae</taxon>
        <taxon>Daphnia</taxon>
    </lineage>
</organism>
<comment type="caution">
    <text evidence="2">The sequence shown here is derived from an EMBL/GenBank/DDBJ whole genome shotgun (WGS) entry which is preliminary data.</text>
</comment>
<reference evidence="2 3" key="1">
    <citation type="submission" date="2016-03" db="EMBL/GenBank/DDBJ databases">
        <title>EvidentialGene: Evidence-directed Construction of Genes on Genomes.</title>
        <authorList>
            <person name="Gilbert D.G."/>
            <person name="Choi J.-H."/>
            <person name="Mockaitis K."/>
            <person name="Colbourne J."/>
            <person name="Pfrender M."/>
        </authorList>
    </citation>
    <scope>NUCLEOTIDE SEQUENCE [LARGE SCALE GENOMIC DNA]</scope>
    <source>
        <strain evidence="2 3">Xinb3</strain>
        <tissue evidence="2">Complete organism</tissue>
    </source>
</reference>
<gene>
    <name evidence="2" type="ORF">APZ42_005947</name>
</gene>
<evidence type="ECO:0000256" key="1">
    <source>
        <dbReference type="SAM" id="MobiDB-lite"/>
    </source>
</evidence>
<evidence type="ECO:0000313" key="3">
    <source>
        <dbReference type="Proteomes" id="UP000076858"/>
    </source>
</evidence>
<protein>
    <submittedName>
        <fullName evidence="2">Uncharacterized protein</fullName>
    </submittedName>
</protein>
<name>A0A164G5W9_9CRUS</name>
<feature type="region of interest" description="Disordered" evidence="1">
    <location>
        <begin position="59"/>
        <end position="89"/>
    </location>
</feature>
<dbReference type="EMBL" id="LRGB01016554">
    <property type="protein sequence ID" value="KZR98568.1"/>
    <property type="molecule type" value="Genomic_DNA"/>
</dbReference>
<accession>A0A164G5W9</accession>
<evidence type="ECO:0000313" key="2">
    <source>
        <dbReference type="EMBL" id="KZR98568.1"/>
    </source>
</evidence>
<feature type="non-terminal residue" evidence="2">
    <location>
        <position position="89"/>
    </location>
</feature>
<sequence>SGRPRPGCLAGGPRLAGPCPASCCHSGDVDARRSQARGQRSGRGLAAACRVLCRVGRARKPHWQSGRQDRQEPDCLHADADRLGQRRPG</sequence>